<sequence>MPVTTPALPLRRDLAPRRPQRTVPKRVWSVVSTVVLAAFALFAILAIGVPFVLGAQSYTVLTGSMNPGMPPGSLVAARPTDFASIRIGDVITYQLEPGEPAVVTHRVVGSTQDNTGDRMLITRGDANDVDDEKPVIAAQVRGVIVYAVPLLGYPNSLLPGTTRSAAVIGIGAAIVGYGVVVLATDLLRSHRRRLRARGAAVVIAIAMGTAAGAGITGASTAHADTLIAPTAAPSQWLQLSSDGRSWVTGRGLSVFNKAEGLVPGGAATESLWVRNAGPDAATAAIVIDFRPAGTSPADAALAEALVLRVDGEVVTAGEPSPLGRFDPSGARRVELRLSLAPYSGNASRNAAAVVAPVVRLTEVVGDEAQAAAPRPLAATGIDPAVGGTLIFSGLTALIAGAVLLRRSRHGSR</sequence>
<evidence type="ECO:0000313" key="7">
    <source>
        <dbReference type="EMBL" id="TXK13225.1"/>
    </source>
</evidence>
<comment type="subcellular location">
    <subcellularLocation>
        <location evidence="1">Membrane</location>
    </subcellularLocation>
</comment>
<dbReference type="InterPro" id="IPR019533">
    <property type="entry name" value="Peptidase_S26"/>
</dbReference>
<dbReference type="AlphaFoldDB" id="A0A5C8I5W0"/>
<evidence type="ECO:0000256" key="5">
    <source>
        <dbReference type="NCBIfam" id="TIGR02228"/>
    </source>
</evidence>
<dbReference type="CDD" id="cd06530">
    <property type="entry name" value="S26_SPase_I"/>
    <property type="match status" value="1"/>
</dbReference>
<dbReference type="InterPro" id="IPR036286">
    <property type="entry name" value="LexA/Signal_pep-like_sf"/>
</dbReference>
<dbReference type="GO" id="GO:0006465">
    <property type="term" value="P:signal peptide processing"/>
    <property type="evidence" value="ECO:0007669"/>
    <property type="project" value="UniProtKB-UniRule"/>
</dbReference>
<evidence type="ECO:0000313" key="8">
    <source>
        <dbReference type="Proteomes" id="UP000321034"/>
    </source>
</evidence>
<feature type="transmembrane region" description="Helical" evidence="6">
    <location>
        <begin position="165"/>
        <end position="187"/>
    </location>
</feature>
<evidence type="ECO:0000256" key="3">
    <source>
        <dbReference type="ARBA" id="ARBA00022989"/>
    </source>
</evidence>
<comment type="caution">
    <text evidence="7">The sequence shown here is derived from an EMBL/GenBank/DDBJ whole genome shotgun (WGS) entry which is preliminary data.</text>
</comment>
<evidence type="ECO:0000256" key="1">
    <source>
        <dbReference type="ARBA" id="ARBA00004370"/>
    </source>
</evidence>
<reference evidence="7 8" key="1">
    <citation type="submission" date="2019-08" db="EMBL/GenBank/DDBJ databases">
        <authorList>
            <person name="Dong K."/>
        </authorList>
    </citation>
    <scope>NUCLEOTIDE SEQUENCE [LARGE SCALE GENOMIC DNA]</scope>
    <source>
        <strain evidence="7 8">JCM14558</strain>
    </source>
</reference>
<dbReference type="SUPFAM" id="SSF51306">
    <property type="entry name" value="LexA/Signal peptidase"/>
    <property type="match status" value="1"/>
</dbReference>
<gene>
    <name evidence="7" type="ORF">FVP77_07360</name>
</gene>
<feature type="transmembrane region" description="Helical" evidence="6">
    <location>
        <begin position="27"/>
        <end position="53"/>
    </location>
</feature>
<dbReference type="NCBIfam" id="TIGR02228">
    <property type="entry name" value="sigpep_I_arch"/>
    <property type="match status" value="1"/>
</dbReference>
<feature type="transmembrane region" description="Helical" evidence="6">
    <location>
        <begin position="384"/>
        <end position="404"/>
    </location>
</feature>
<dbReference type="GO" id="GO:0016020">
    <property type="term" value="C:membrane"/>
    <property type="evidence" value="ECO:0007669"/>
    <property type="project" value="UniProtKB-SubCell"/>
</dbReference>
<keyword evidence="7" id="KW-0378">Hydrolase</keyword>
<keyword evidence="3 6" id="KW-1133">Transmembrane helix</keyword>
<evidence type="ECO:0000256" key="2">
    <source>
        <dbReference type="ARBA" id="ARBA00022692"/>
    </source>
</evidence>
<dbReference type="InterPro" id="IPR001733">
    <property type="entry name" value="Peptidase_S26B"/>
</dbReference>
<name>A0A5C8I5W0_9MICO</name>
<evidence type="ECO:0000256" key="6">
    <source>
        <dbReference type="SAM" id="Phobius"/>
    </source>
</evidence>
<evidence type="ECO:0000256" key="4">
    <source>
        <dbReference type="ARBA" id="ARBA00023136"/>
    </source>
</evidence>
<feature type="transmembrane region" description="Helical" evidence="6">
    <location>
        <begin position="199"/>
        <end position="218"/>
    </location>
</feature>
<keyword evidence="8" id="KW-1185">Reference proteome</keyword>
<dbReference type="PANTHER" id="PTHR10806:SF6">
    <property type="entry name" value="SIGNAL PEPTIDASE COMPLEX CATALYTIC SUBUNIT SEC11"/>
    <property type="match status" value="1"/>
</dbReference>
<keyword evidence="4 6" id="KW-0472">Membrane</keyword>
<dbReference type="EMBL" id="VRSV01000001">
    <property type="protein sequence ID" value="TXK13225.1"/>
    <property type="molecule type" value="Genomic_DNA"/>
</dbReference>
<organism evidence="7 8">
    <name type="scientific">Microbacterium hatanonis</name>
    <dbReference type="NCBI Taxonomy" id="404366"/>
    <lineage>
        <taxon>Bacteria</taxon>
        <taxon>Bacillati</taxon>
        <taxon>Actinomycetota</taxon>
        <taxon>Actinomycetes</taxon>
        <taxon>Micrococcales</taxon>
        <taxon>Microbacteriaceae</taxon>
        <taxon>Microbacterium</taxon>
    </lineage>
</organism>
<dbReference type="EC" id="3.4.21.89" evidence="5"/>
<dbReference type="OrthoDB" id="3178064at2"/>
<dbReference type="RefSeq" id="WP_147893894.1">
    <property type="nucleotide sequence ID" value="NZ_BAAANR010000001.1"/>
</dbReference>
<dbReference type="PANTHER" id="PTHR10806">
    <property type="entry name" value="SIGNAL PEPTIDASE COMPLEX CATALYTIC SUBUNIT SEC11"/>
    <property type="match status" value="1"/>
</dbReference>
<protein>
    <recommendedName>
        <fullName evidence="5">Signal peptidase I</fullName>
        <ecNumber evidence="5">3.4.21.89</ecNumber>
    </recommendedName>
</protein>
<dbReference type="Proteomes" id="UP000321034">
    <property type="component" value="Unassembled WGS sequence"/>
</dbReference>
<dbReference type="GO" id="GO:0004252">
    <property type="term" value="F:serine-type endopeptidase activity"/>
    <property type="evidence" value="ECO:0007669"/>
    <property type="project" value="UniProtKB-UniRule"/>
</dbReference>
<proteinExistence type="predicted"/>
<keyword evidence="2 6" id="KW-0812">Transmembrane</keyword>
<dbReference type="GO" id="GO:0009003">
    <property type="term" value="F:signal peptidase activity"/>
    <property type="evidence" value="ECO:0007669"/>
    <property type="project" value="UniProtKB-EC"/>
</dbReference>
<accession>A0A5C8I5W0</accession>